<keyword evidence="1" id="KW-0677">Repeat</keyword>
<reference evidence="5" key="1">
    <citation type="submission" date="2021-02" db="EMBL/GenBank/DDBJ databases">
        <authorList>
            <person name="Nowell W R."/>
        </authorList>
    </citation>
    <scope>NUCLEOTIDE SEQUENCE</scope>
</reference>
<protein>
    <recommendedName>
        <fullName evidence="4">ADP ribosyltransferase domain-containing protein</fullName>
    </recommendedName>
</protein>
<dbReference type="Pfam" id="PF03496">
    <property type="entry name" value="ADPrib_exo_Tox"/>
    <property type="match status" value="1"/>
</dbReference>
<evidence type="ECO:0000256" key="1">
    <source>
        <dbReference type="ARBA" id="ARBA00022737"/>
    </source>
</evidence>
<dbReference type="EMBL" id="CAJNOK010029905">
    <property type="protein sequence ID" value="CAF1453561.1"/>
    <property type="molecule type" value="Genomic_DNA"/>
</dbReference>
<feature type="domain" description="ADP ribosyltransferase" evidence="4">
    <location>
        <begin position="216"/>
        <end position="372"/>
    </location>
</feature>
<dbReference type="SMART" id="SM00028">
    <property type="entry name" value="TPR"/>
    <property type="match status" value="4"/>
</dbReference>
<gene>
    <name evidence="5" type="ORF">OVA965_LOCUS34939</name>
    <name evidence="6" type="ORF">TMI583_LOCUS35890</name>
</gene>
<comment type="caution">
    <text evidence="5">The sequence shown here is derived from an EMBL/GenBank/DDBJ whole genome shotgun (WGS) entry which is preliminary data.</text>
</comment>
<dbReference type="SUPFAM" id="SSF48452">
    <property type="entry name" value="TPR-like"/>
    <property type="match status" value="1"/>
</dbReference>
<proteinExistence type="predicted"/>
<accession>A0A8S2FFR3</accession>
<dbReference type="InterPro" id="IPR003540">
    <property type="entry name" value="ADP-ribosyltransferase"/>
</dbReference>
<dbReference type="Gene3D" id="3.90.176.10">
    <property type="entry name" value="Toxin ADP-ribosyltransferase, Chain A, domain 1"/>
    <property type="match status" value="1"/>
</dbReference>
<evidence type="ECO:0000256" key="3">
    <source>
        <dbReference type="PROSITE-ProRule" id="PRU00339"/>
    </source>
</evidence>
<keyword evidence="2 3" id="KW-0802">TPR repeat</keyword>
<dbReference type="EMBL" id="CAJOBA010051752">
    <property type="protein sequence ID" value="CAF4248008.1"/>
    <property type="molecule type" value="Genomic_DNA"/>
</dbReference>
<dbReference type="AlphaFoldDB" id="A0A8S2FFR3"/>
<feature type="repeat" description="TPR" evidence="3">
    <location>
        <begin position="572"/>
        <end position="605"/>
    </location>
</feature>
<dbReference type="PANTHER" id="PTHR45641:SF19">
    <property type="entry name" value="NEPHROCYSTIN-3"/>
    <property type="match status" value="1"/>
</dbReference>
<evidence type="ECO:0000259" key="4">
    <source>
        <dbReference type="Pfam" id="PF03496"/>
    </source>
</evidence>
<dbReference type="Pfam" id="PF13424">
    <property type="entry name" value="TPR_12"/>
    <property type="match status" value="2"/>
</dbReference>
<dbReference type="Gene3D" id="1.25.40.10">
    <property type="entry name" value="Tetratricopeptide repeat domain"/>
    <property type="match status" value="2"/>
</dbReference>
<dbReference type="SUPFAM" id="SSF56399">
    <property type="entry name" value="ADP-ribosylation"/>
    <property type="match status" value="1"/>
</dbReference>
<dbReference type="Proteomes" id="UP000677228">
    <property type="component" value="Unassembled WGS sequence"/>
</dbReference>
<dbReference type="GO" id="GO:0005576">
    <property type="term" value="C:extracellular region"/>
    <property type="evidence" value="ECO:0007669"/>
    <property type="project" value="InterPro"/>
</dbReference>
<name>A0A8S2FFR3_9BILA</name>
<dbReference type="InterPro" id="IPR011990">
    <property type="entry name" value="TPR-like_helical_dom_sf"/>
</dbReference>
<feature type="repeat" description="TPR" evidence="3">
    <location>
        <begin position="446"/>
        <end position="479"/>
    </location>
</feature>
<dbReference type="PROSITE" id="PS51996">
    <property type="entry name" value="TR_MART"/>
    <property type="match status" value="1"/>
</dbReference>
<evidence type="ECO:0000313" key="7">
    <source>
        <dbReference type="Proteomes" id="UP000677228"/>
    </source>
</evidence>
<dbReference type="Proteomes" id="UP000682733">
    <property type="component" value="Unassembled WGS sequence"/>
</dbReference>
<sequence>MQRIPADELNDNITLVWLNENIDNLPLEQEITLLSKLNLIIEQVYLFSNVNDCIDFIETVVNKKVFLIITVLLEQEILTKIYALPSVSLVFIYHDDNSQQHDDERDKRDDAFSKFMGIFTEPETLLKCIRSKIRLISRCETTTVFSLFSRNQKSTRLLSKERASFLWFQLLVSLLEQMPNTEQAKQEMISKCKEYYQTSTIELNKIEQFQTLYKSEDAIKWYTADCFLYKLINKALRTEDTNLLYLFRFYVIDLCQQLKQEQEKQTLSETIILYRGQIMPQQELYELQHNISIYIATNGFFSTTRDKKVALSFINLSNNANETVQNVLFEITVDFKIKNVVYADVAQDSQMEEEKEVLFNIGSIFCIDSVEFDHKLKLWIIQMSVVDNNLKDIQEHIEIVKEELKDTTPNVMYGRLLLRMGQYDKAENYFKLMIQTSSCDDHLNIASAYTNIGNVCLIKNDIEQAQHYYKHAYEIRIKFLPEDHLHIGWSLYNLGRVSHKQNNYDEALNYFQLVLHIYAKYYSTDNIYTARVLENMGRVYNDKSNANKTLDYLTRALEMYRRLFPAQHFETATALWNIGSFYKTQEMYDRALCYFERAQNMFEVTLPVDHPNHAQLLNDISITKACKSESELTL</sequence>
<dbReference type="Pfam" id="PF13374">
    <property type="entry name" value="TPR_10"/>
    <property type="match status" value="1"/>
</dbReference>
<organism evidence="5 7">
    <name type="scientific">Didymodactylos carnosus</name>
    <dbReference type="NCBI Taxonomy" id="1234261"/>
    <lineage>
        <taxon>Eukaryota</taxon>
        <taxon>Metazoa</taxon>
        <taxon>Spiralia</taxon>
        <taxon>Gnathifera</taxon>
        <taxon>Rotifera</taxon>
        <taxon>Eurotatoria</taxon>
        <taxon>Bdelloidea</taxon>
        <taxon>Philodinida</taxon>
        <taxon>Philodinidae</taxon>
        <taxon>Didymodactylos</taxon>
    </lineage>
</organism>
<feature type="repeat" description="TPR" evidence="3">
    <location>
        <begin position="530"/>
        <end position="563"/>
    </location>
</feature>
<feature type="repeat" description="TPR" evidence="3">
    <location>
        <begin position="488"/>
        <end position="521"/>
    </location>
</feature>
<dbReference type="PROSITE" id="PS50005">
    <property type="entry name" value="TPR"/>
    <property type="match status" value="4"/>
</dbReference>
<dbReference type="PANTHER" id="PTHR45641">
    <property type="entry name" value="TETRATRICOPEPTIDE REPEAT PROTEIN (AFU_ORTHOLOGUE AFUA_6G03870)"/>
    <property type="match status" value="1"/>
</dbReference>
<evidence type="ECO:0000313" key="5">
    <source>
        <dbReference type="EMBL" id="CAF1453561.1"/>
    </source>
</evidence>
<dbReference type="InterPro" id="IPR019734">
    <property type="entry name" value="TPR_rpt"/>
</dbReference>
<evidence type="ECO:0000313" key="6">
    <source>
        <dbReference type="EMBL" id="CAF4248008.1"/>
    </source>
</evidence>
<evidence type="ECO:0000256" key="2">
    <source>
        <dbReference type="ARBA" id="ARBA00022803"/>
    </source>
</evidence>